<sequence length="460" mass="50655">MKVLQICNFIVLLLIAPFTESLSLTTTGNASICADTALIQQGALDYYSGDGEFQAPYYWWEGGLAFGLMIENTFLCQNTSLDSLLQNALIQQSGDNWDFMPASQTMVEGNDDQGVWGLTLMTAAERNFSRAANGTAGRKNIPDWVTMAQAVYNTMYARWDTSTCGGGLRWQIYTWNNGYNYKNTIANGCLFNLAARLGRYFNNDTYLEQAEKVFDWLIDVKFVQLNDGSSKVYDGATINNNCTDMTAIEWSYNYGIILGGAAYMYDATNASSTWLNRVNQLWKGADTAFFNDDGIMYEQQCQAAKSCNNDQRSFKSLFSMMLEYTYLLVPPLKDEIYNKLTTSAEAAAGSCDGGYDGHTCGMNWFNSTNDGYYGLGEQLCALGCIQSLLASSRPDLYKETTNEYMAKGDASAGTQTSSSSNEEALLENQMTVTNGDKVGAAFVTAIVLSILIAGSVAMLF</sequence>
<keyword evidence="9 12" id="KW-0326">Glycosidase</keyword>
<evidence type="ECO:0000256" key="5">
    <source>
        <dbReference type="ARBA" id="ARBA00022729"/>
    </source>
</evidence>
<dbReference type="PANTHER" id="PTHR12145">
    <property type="entry name" value="MANNAN ENDO-1,6-ALPHA-MANNOSIDASE DCW1"/>
    <property type="match status" value="1"/>
</dbReference>
<comment type="function">
    <text evidence="11">Required for normal synthesis of the cell wall.</text>
</comment>
<evidence type="ECO:0000313" key="15">
    <source>
        <dbReference type="EMBL" id="SGZ41806.1"/>
    </source>
</evidence>
<dbReference type="Proteomes" id="UP000183365">
    <property type="component" value="Unassembled WGS sequence"/>
</dbReference>
<dbReference type="InterPro" id="IPR014480">
    <property type="entry name" value="Mannan-1_6-alpha_mannosidase"/>
</dbReference>
<proteinExistence type="inferred from homology"/>
<evidence type="ECO:0000313" key="16">
    <source>
        <dbReference type="Proteomes" id="UP000183365"/>
    </source>
</evidence>
<evidence type="ECO:0000256" key="13">
    <source>
        <dbReference type="SAM" id="Phobius"/>
    </source>
</evidence>
<evidence type="ECO:0000256" key="7">
    <source>
        <dbReference type="ARBA" id="ARBA00023136"/>
    </source>
</evidence>
<keyword evidence="6 12" id="KW-0378">Hydrolase</keyword>
<dbReference type="EC" id="3.2.1.101" evidence="4 12"/>
<dbReference type="FunFam" id="1.50.10.20:FF:000006">
    <property type="entry name" value="Mannan endo-1,6-alpha-mannosidase"/>
    <property type="match status" value="1"/>
</dbReference>
<comment type="similarity">
    <text evidence="3 12">Belongs to the glycosyl hydrolase 76 family.</text>
</comment>
<dbReference type="GO" id="GO:0016052">
    <property type="term" value="P:carbohydrate catabolic process"/>
    <property type="evidence" value="ECO:0007669"/>
    <property type="project" value="InterPro"/>
</dbReference>
<evidence type="ECO:0000256" key="1">
    <source>
        <dbReference type="ARBA" id="ARBA00001452"/>
    </source>
</evidence>
<dbReference type="PANTHER" id="PTHR12145:SF21">
    <property type="entry name" value="MANNAN ENDO-1,6-ALPHA-MANNOSIDASE DFG5"/>
    <property type="match status" value="1"/>
</dbReference>
<dbReference type="OrthoDB" id="4187847at2759"/>
<evidence type="ECO:0000256" key="10">
    <source>
        <dbReference type="ARBA" id="ARBA00023316"/>
    </source>
</evidence>
<evidence type="ECO:0000256" key="12">
    <source>
        <dbReference type="PIRNR" id="PIRNR016302"/>
    </source>
</evidence>
<dbReference type="GO" id="GO:0007117">
    <property type="term" value="P:budding cell bud growth"/>
    <property type="evidence" value="ECO:0007669"/>
    <property type="project" value="TreeGrafter"/>
</dbReference>
<accession>A0A1L0FQE9</accession>
<name>A0A1L0FQE9_9ASCO</name>
<comment type="subcellular location">
    <subcellularLocation>
        <location evidence="2">Endomembrane system</location>
    </subcellularLocation>
</comment>
<evidence type="ECO:0000256" key="11">
    <source>
        <dbReference type="ARBA" id="ARBA00054068"/>
    </source>
</evidence>
<dbReference type="Gene3D" id="1.50.10.20">
    <property type="match status" value="1"/>
</dbReference>
<keyword evidence="7 13" id="KW-0472">Membrane</keyword>
<dbReference type="EMBL" id="FQNF01000163">
    <property type="protein sequence ID" value="SGZ41806.1"/>
    <property type="molecule type" value="Genomic_DNA"/>
</dbReference>
<keyword evidence="10" id="KW-0961">Cell wall biogenesis/degradation</keyword>
<evidence type="ECO:0000256" key="6">
    <source>
        <dbReference type="ARBA" id="ARBA00022801"/>
    </source>
</evidence>
<feature type="signal peptide" evidence="14">
    <location>
        <begin position="1"/>
        <end position="21"/>
    </location>
</feature>
<dbReference type="PIRSF" id="PIRSF016302">
    <property type="entry name" value="Man_a_manosd"/>
    <property type="match status" value="1"/>
</dbReference>
<dbReference type="VEuPathDB" id="FungiDB:HGUI_04007"/>
<dbReference type="GO" id="GO:0012505">
    <property type="term" value="C:endomembrane system"/>
    <property type="evidence" value="ECO:0007669"/>
    <property type="project" value="UniProtKB-SubCell"/>
</dbReference>
<protein>
    <recommendedName>
        <fullName evidence="4 12">Mannan endo-1,6-alpha-mannosidase</fullName>
        <ecNumber evidence="4 12">3.2.1.101</ecNumber>
    </recommendedName>
</protein>
<comment type="catalytic activity">
    <reaction evidence="1 12">
        <text>Random hydrolysis of (1-&gt;6)-alpha-D-mannosidic linkages in unbranched (1-&gt;6)-mannans.</text>
        <dbReference type="EC" id="3.2.1.101"/>
    </reaction>
</comment>
<dbReference type="AlphaFoldDB" id="A0A1L0FQE9"/>
<evidence type="ECO:0000256" key="2">
    <source>
        <dbReference type="ARBA" id="ARBA00004308"/>
    </source>
</evidence>
<evidence type="ECO:0000256" key="3">
    <source>
        <dbReference type="ARBA" id="ARBA00009699"/>
    </source>
</evidence>
<dbReference type="GO" id="GO:0008496">
    <property type="term" value="F:mannan endo-1,6-alpha-mannosidase activity"/>
    <property type="evidence" value="ECO:0007669"/>
    <property type="project" value="UniProtKB-UniRule"/>
</dbReference>
<keyword evidence="13" id="KW-0812">Transmembrane</keyword>
<dbReference type="GO" id="GO:0009272">
    <property type="term" value="P:fungal-type cell wall biogenesis"/>
    <property type="evidence" value="ECO:0007669"/>
    <property type="project" value="TreeGrafter"/>
</dbReference>
<keyword evidence="16" id="KW-1185">Reference proteome</keyword>
<evidence type="ECO:0000256" key="8">
    <source>
        <dbReference type="ARBA" id="ARBA00023180"/>
    </source>
</evidence>
<keyword evidence="5 14" id="KW-0732">Signal</keyword>
<feature type="transmembrane region" description="Helical" evidence="13">
    <location>
        <begin position="438"/>
        <end position="459"/>
    </location>
</feature>
<keyword evidence="13" id="KW-1133">Transmembrane helix</keyword>
<evidence type="ECO:0000256" key="4">
    <source>
        <dbReference type="ARBA" id="ARBA00012350"/>
    </source>
</evidence>
<dbReference type="SUPFAM" id="SSF48208">
    <property type="entry name" value="Six-hairpin glycosidases"/>
    <property type="match status" value="1"/>
</dbReference>
<evidence type="ECO:0000256" key="9">
    <source>
        <dbReference type="ARBA" id="ARBA00023295"/>
    </source>
</evidence>
<dbReference type="InterPro" id="IPR005198">
    <property type="entry name" value="Glyco_hydro_76"/>
</dbReference>
<keyword evidence="8" id="KW-0325">Glycoprotein</keyword>
<dbReference type="Pfam" id="PF03663">
    <property type="entry name" value="Glyco_hydro_76"/>
    <property type="match status" value="1"/>
</dbReference>
<gene>
    <name evidence="15" type="ORF">HGUI_04007</name>
</gene>
<dbReference type="GO" id="GO:0071555">
    <property type="term" value="P:cell wall organization"/>
    <property type="evidence" value="ECO:0007669"/>
    <property type="project" value="UniProtKB-KW"/>
</dbReference>
<evidence type="ECO:0000256" key="14">
    <source>
        <dbReference type="SAM" id="SignalP"/>
    </source>
</evidence>
<organism evidence="15 16">
    <name type="scientific">Hanseniaspora guilliermondii</name>
    <dbReference type="NCBI Taxonomy" id="56406"/>
    <lineage>
        <taxon>Eukaryota</taxon>
        <taxon>Fungi</taxon>
        <taxon>Dikarya</taxon>
        <taxon>Ascomycota</taxon>
        <taxon>Saccharomycotina</taxon>
        <taxon>Saccharomycetes</taxon>
        <taxon>Saccharomycodales</taxon>
        <taxon>Saccharomycodaceae</taxon>
        <taxon>Hanseniaspora</taxon>
    </lineage>
</organism>
<feature type="chain" id="PRO_5013018485" description="Mannan endo-1,6-alpha-mannosidase" evidence="14">
    <location>
        <begin position="22"/>
        <end position="460"/>
    </location>
</feature>
<reference evidence="16" key="1">
    <citation type="submission" date="2016-11" db="EMBL/GenBank/DDBJ databases">
        <authorList>
            <person name="Guldener U."/>
        </authorList>
    </citation>
    <scope>NUCLEOTIDE SEQUENCE [LARGE SCALE GENOMIC DNA]</scope>
</reference>
<dbReference type="InterPro" id="IPR008928">
    <property type="entry name" value="6-hairpin_glycosidase_sf"/>
</dbReference>